<dbReference type="AlphaFoldDB" id="A0A553N0Z6"/>
<dbReference type="EMBL" id="SRMA01027144">
    <property type="protein sequence ID" value="TRY59113.1"/>
    <property type="molecule type" value="Genomic_DNA"/>
</dbReference>
<keyword evidence="5" id="KW-1185">Reference proteome</keyword>
<dbReference type="GO" id="GO:0006952">
    <property type="term" value="P:defense response"/>
    <property type="evidence" value="ECO:0007669"/>
    <property type="project" value="TreeGrafter"/>
</dbReference>
<accession>A0A553N0Z6</accession>
<evidence type="ECO:0000256" key="2">
    <source>
        <dbReference type="SAM" id="MobiDB-lite"/>
    </source>
</evidence>
<dbReference type="OrthoDB" id="167398at2759"/>
<keyword evidence="3" id="KW-1133">Transmembrane helix</keyword>
<feature type="transmembrane region" description="Helical" evidence="3">
    <location>
        <begin position="114"/>
        <end position="135"/>
    </location>
</feature>
<sequence length="195" mass="21885">MKEPRSSPSIYPQKPLCRTPPNSARSSENFGSGDEEEIGGDVEACLSSRQFTAANRAKGQSHPCVVPPLSHPPPPARHRTLRRGRFAAVYGSRIIVTERHGIMSWRTNEGAKHMITMLWVAVNVFLFWRTFLLFYSGEQYFYLHKMLGLGLCFSRASASVLNLNCSLVLMPMCRSLLTILRGSQQVHSFTSQMPV</sequence>
<gene>
    <name evidence="4" type="ORF">DNTS_009557</name>
</gene>
<feature type="region of interest" description="Disordered" evidence="2">
    <location>
        <begin position="1"/>
        <end position="38"/>
    </location>
</feature>
<comment type="caution">
    <text evidence="4">The sequence shown here is derived from an EMBL/GenBank/DDBJ whole genome shotgun (WGS) entry which is preliminary data.</text>
</comment>
<keyword evidence="1" id="KW-0560">Oxidoreductase</keyword>
<dbReference type="GO" id="GO:0043020">
    <property type="term" value="C:NADPH oxidase complex"/>
    <property type="evidence" value="ECO:0007669"/>
    <property type="project" value="TreeGrafter"/>
</dbReference>
<dbReference type="STRING" id="623744.A0A553N0Z6"/>
<keyword evidence="3" id="KW-0472">Membrane</keyword>
<feature type="compositionally biased region" description="Polar residues" evidence="2">
    <location>
        <begin position="1"/>
        <end position="10"/>
    </location>
</feature>
<proteinExistence type="predicted"/>
<dbReference type="GO" id="GO:0042554">
    <property type="term" value="P:superoxide anion generation"/>
    <property type="evidence" value="ECO:0007669"/>
    <property type="project" value="TreeGrafter"/>
</dbReference>
<keyword evidence="3" id="KW-0812">Transmembrane</keyword>
<dbReference type="PANTHER" id="PTHR11972:SF206">
    <property type="entry name" value="NADPH OXIDASE 4"/>
    <property type="match status" value="1"/>
</dbReference>
<feature type="compositionally biased region" description="Polar residues" evidence="2">
    <location>
        <begin position="20"/>
        <end position="30"/>
    </location>
</feature>
<dbReference type="PANTHER" id="PTHR11972">
    <property type="entry name" value="NADPH OXIDASE"/>
    <property type="match status" value="1"/>
</dbReference>
<organism evidence="4 5">
    <name type="scientific">Danionella cerebrum</name>
    <dbReference type="NCBI Taxonomy" id="2873325"/>
    <lineage>
        <taxon>Eukaryota</taxon>
        <taxon>Metazoa</taxon>
        <taxon>Chordata</taxon>
        <taxon>Craniata</taxon>
        <taxon>Vertebrata</taxon>
        <taxon>Euteleostomi</taxon>
        <taxon>Actinopterygii</taxon>
        <taxon>Neopterygii</taxon>
        <taxon>Teleostei</taxon>
        <taxon>Ostariophysi</taxon>
        <taxon>Cypriniformes</taxon>
        <taxon>Danionidae</taxon>
        <taxon>Danioninae</taxon>
        <taxon>Danionella</taxon>
    </lineage>
</organism>
<dbReference type="GO" id="GO:0016175">
    <property type="term" value="F:superoxide-generating NAD(P)H oxidase activity"/>
    <property type="evidence" value="ECO:0007669"/>
    <property type="project" value="TreeGrafter"/>
</dbReference>
<reference evidence="4 5" key="1">
    <citation type="journal article" date="2019" name="Sci. Data">
        <title>Hybrid genome assembly and annotation of Danionella translucida.</title>
        <authorList>
            <person name="Kadobianskyi M."/>
            <person name="Schulze L."/>
            <person name="Schuelke M."/>
            <person name="Judkewitz B."/>
        </authorList>
    </citation>
    <scope>NUCLEOTIDE SEQUENCE [LARGE SCALE GENOMIC DNA]</scope>
    <source>
        <strain evidence="4 5">Bolton</strain>
    </source>
</reference>
<protein>
    <submittedName>
        <fullName evidence="4">Uncharacterized protein</fullName>
    </submittedName>
</protein>
<evidence type="ECO:0000313" key="5">
    <source>
        <dbReference type="Proteomes" id="UP000316079"/>
    </source>
</evidence>
<dbReference type="Proteomes" id="UP000316079">
    <property type="component" value="Unassembled WGS sequence"/>
</dbReference>
<name>A0A553N0Z6_9TELE</name>
<evidence type="ECO:0000313" key="4">
    <source>
        <dbReference type="EMBL" id="TRY59113.1"/>
    </source>
</evidence>
<evidence type="ECO:0000256" key="1">
    <source>
        <dbReference type="ARBA" id="ARBA00023002"/>
    </source>
</evidence>
<evidence type="ECO:0000256" key="3">
    <source>
        <dbReference type="SAM" id="Phobius"/>
    </source>
</evidence>
<dbReference type="InterPro" id="IPR050369">
    <property type="entry name" value="RBOH/FRE"/>
</dbReference>